<evidence type="ECO:0000256" key="5">
    <source>
        <dbReference type="RuleBase" id="RU003718"/>
    </source>
</evidence>
<reference evidence="7 8" key="1">
    <citation type="journal article" date="2018" name="Proc. Natl. Acad. Sci. U.S.A.">
        <title>Draft genome sequence of Camellia sinensis var. sinensis provides insights into the evolution of the tea genome and tea quality.</title>
        <authorList>
            <person name="Wei C."/>
            <person name="Yang H."/>
            <person name="Wang S."/>
            <person name="Zhao J."/>
            <person name="Liu C."/>
            <person name="Gao L."/>
            <person name="Xia E."/>
            <person name="Lu Y."/>
            <person name="Tai Y."/>
            <person name="She G."/>
            <person name="Sun J."/>
            <person name="Cao H."/>
            <person name="Tong W."/>
            <person name="Gao Q."/>
            <person name="Li Y."/>
            <person name="Deng W."/>
            <person name="Jiang X."/>
            <person name="Wang W."/>
            <person name="Chen Q."/>
            <person name="Zhang S."/>
            <person name="Li H."/>
            <person name="Wu J."/>
            <person name="Wang P."/>
            <person name="Li P."/>
            <person name="Shi C."/>
            <person name="Zheng F."/>
            <person name="Jian J."/>
            <person name="Huang B."/>
            <person name="Shan D."/>
            <person name="Shi M."/>
            <person name="Fang C."/>
            <person name="Yue Y."/>
            <person name="Li F."/>
            <person name="Li D."/>
            <person name="Wei S."/>
            <person name="Han B."/>
            <person name="Jiang C."/>
            <person name="Yin Y."/>
            <person name="Xia T."/>
            <person name="Zhang Z."/>
            <person name="Bennetzen J.L."/>
            <person name="Zhao S."/>
            <person name="Wan X."/>
        </authorList>
    </citation>
    <scope>NUCLEOTIDE SEQUENCE [LARGE SCALE GENOMIC DNA]</scope>
    <source>
        <strain evidence="8">cv. Shuchazao</strain>
        <tissue evidence="7">Leaf</tissue>
    </source>
</reference>
<dbReference type="CDD" id="cd03784">
    <property type="entry name" value="GT1_Gtf-like"/>
    <property type="match status" value="1"/>
</dbReference>
<dbReference type="InterPro" id="IPR002213">
    <property type="entry name" value="UDP_glucos_trans"/>
</dbReference>
<accession>A0A4S4EWT3</accession>
<comment type="similarity">
    <text evidence="1 5">Belongs to the UDP-glycosyltransferase family.</text>
</comment>
<evidence type="ECO:0000256" key="4">
    <source>
        <dbReference type="ARBA" id="ARBA00023241"/>
    </source>
</evidence>
<dbReference type="EC" id="2.4.1.-" evidence="6"/>
<keyword evidence="2 5" id="KW-0328">Glycosyltransferase</keyword>
<keyword evidence="3 5" id="KW-0808">Transferase</keyword>
<evidence type="ECO:0000313" key="8">
    <source>
        <dbReference type="Proteomes" id="UP000306102"/>
    </source>
</evidence>
<keyword evidence="8" id="KW-1185">Reference proteome</keyword>
<evidence type="ECO:0000256" key="6">
    <source>
        <dbReference type="RuleBase" id="RU362057"/>
    </source>
</evidence>
<keyword evidence="4" id="KW-0284">Flavonoid biosynthesis</keyword>
<evidence type="ECO:0000313" key="7">
    <source>
        <dbReference type="EMBL" id="THG21473.1"/>
    </source>
</evidence>
<name>A0A4S4EWT3_CAMSN</name>
<dbReference type="GO" id="GO:0008194">
    <property type="term" value="F:UDP-glycosyltransferase activity"/>
    <property type="evidence" value="ECO:0007669"/>
    <property type="project" value="InterPro"/>
</dbReference>
<dbReference type="GO" id="GO:0009813">
    <property type="term" value="P:flavonoid biosynthetic process"/>
    <property type="evidence" value="ECO:0007669"/>
    <property type="project" value="UniProtKB-KW"/>
</dbReference>
<dbReference type="AlphaFoldDB" id="A0A4S4EWT3"/>
<evidence type="ECO:0000256" key="2">
    <source>
        <dbReference type="ARBA" id="ARBA00022676"/>
    </source>
</evidence>
<dbReference type="SUPFAM" id="SSF53756">
    <property type="entry name" value="UDP-Glycosyltransferase/glycogen phosphorylase"/>
    <property type="match status" value="1"/>
</dbReference>
<evidence type="ECO:0000256" key="1">
    <source>
        <dbReference type="ARBA" id="ARBA00009995"/>
    </source>
</evidence>
<dbReference type="EMBL" id="SDRB02001391">
    <property type="protein sequence ID" value="THG21473.1"/>
    <property type="molecule type" value="Genomic_DNA"/>
</dbReference>
<dbReference type="FunFam" id="3.40.50.2000:FF:000054">
    <property type="entry name" value="Glycosyltransferase"/>
    <property type="match status" value="1"/>
</dbReference>
<dbReference type="Pfam" id="PF00201">
    <property type="entry name" value="UDPGT"/>
    <property type="match status" value="1"/>
</dbReference>
<dbReference type="InterPro" id="IPR035595">
    <property type="entry name" value="UDP_glycos_trans_CS"/>
</dbReference>
<dbReference type="FunFam" id="3.40.50.2000:FF:000051">
    <property type="entry name" value="Glycosyltransferase"/>
    <property type="match status" value="1"/>
</dbReference>
<comment type="caution">
    <text evidence="7">The sequence shown here is derived from an EMBL/GenBank/DDBJ whole genome shotgun (WGS) entry which is preliminary data.</text>
</comment>
<gene>
    <name evidence="7" type="ORF">TEA_021191</name>
</gene>
<dbReference type="Gene3D" id="3.40.50.2000">
    <property type="entry name" value="Glycogen Phosphorylase B"/>
    <property type="match status" value="2"/>
</dbReference>
<evidence type="ECO:0000256" key="3">
    <source>
        <dbReference type="ARBA" id="ARBA00022679"/>
    </source>
</evidence>
<organism evidence="7 8">
    <name type="scientific">Camellia sinensis var. sinensis</name>
    <name type="common">China tea</name>
    <dbReference type="NCBI Taxonomy" id="542762"/>
    <lineage>
        <taxon>Eukaryota</taxon>
        <taxon>Viridiplantae</taxon>
        <taxon>Streptophyta</taxon>
        <taxon>Embryophyta</taxon>
        <taxon>Tracheophyta</taxon>
        <taxon>Spermatophyta</taxon>
        <taxon>Magnoliopsida</taxon>
        <taxon>eudicotyledons</taxon>
        <taxon>Gunneridae</taxon>
        <taxon>Pentapetalae</taxon>
        <taxon>asterids</taxon>
        <taxon>Ericales</taxon>
        <taxon>Theaceae</taxon>
        <taxon>Camellia</taxon>
    </lineage>
</organism>
<proteinExistence type="inferred from homology"/>
<dbReference type="PANTHER" id="PTHR48046:SF6">
    <property type="entry name" value="GLYCOSYLTRANSFERASE"/>
    <property type="match status" value="1"/>
</dbReference>
<dbReference type="PROSITE" id="PS00375">
    <property type="entry name" value="UDPGT"/>
    <property type="match status" value="1"/>
</dbReference>
<protein>
    <recommendedName>
        <fullName evidence="6">Glycosyltransferase</fullName>
        <ecNumber evidence="6">2.4.1.-</ecNumber>
    </recommendedName>
</protein>
<dbReference type="PANTHER" id="PTHR48046">
    <property type="entry name" value="UDP-GLYCOSYLTRANSFERASE 72E1"/>
    <property type="match status" value="1"/>
</dbReference>
<sequence length="467" mass="51471">MDQTPNVALLPSPGMGHLIPFVEFAKQLVNHHHFSATILITAAGPPTKAQKTVLKTLPETIKHIFLPPVSLPMDPNIGSQIILTMTLSLPSLRDTLASLKTTTRLVSLIVDPFGLDIFNIAKEFGISQYLFFTSPAMALQFCLHLPKLDGMITCEYRDLPEPIRLPGCVPVYGRDLTDSVQDRSNDAYRGFLGNVKRFGSAEGIILNSFMDLEEGAIKALQEKEPGKPPVYLIGPLIQTDSSDESQERPECLQWLDDQPSGSVLFVSFGSGGTLTHDQLNELALGLELSSERFLWVVRSPNDKSANAAFFTAQSQNDPFSFLPKGFLERTKGRGLVVPSWAPQIEVLRHHSTRGFLTHCGCNSILESVVHGVPLIAWPLYAEQKMNAVMLTEGLNVALRPKSDKTGLVRREEIAMVVKSLMEGEEGNKVCRRMEGLKDAAAKVHSEDGNSAKSLSELAFKWKNQKNI</sequence>
<dbReference type="Proteomes" id="UP000306102">
    <property type="component" value="Unassembled WGS sequence"/>
</dbReference>